<dbReference type="InterPro" id="IPR002543">
    <property type="entry name" value="FtsK_dom"/>
</dbReference>
<dbReference type="RefSeq" id="WP_344380658.1">
    <property type="nucleotide sequence ID" value="NZ_BAAASQ010000051.1"/>
</dbReference>
<dbReference type="SMART" id="SM00382">
    <property type="entry name" value="AAA"/>
    <property type="match status" value="1"/>
</dbReference>
<evidence type="ECO:0000313" key="5">
    <source>
        <dbReference type="EMBL" id="MFC4957108.1"/>
    </source>
</evidence>
<keyword evidence="6" id="KW-1185">Reference proteome</keyword>
<protein>
    <submittedName>
        <fullName evidence="5">FtsK/SpoIIIE domain-containing protein</fullName>
    </submittedName>
</protein>
<gene>
    <name evidence="5" type="ORF">ACFPFX_12495</name>
</gene>
<dbReference type="SUPFAM" id="SSF52540">
    <property type="entry name" value="P-loop containing nucleoside triphosphate hydrolases"/>
    <property type="match status" value="1"/>
</dbReference>
<dbReference type="EMBL" id="JBHSIZ010000015">
    <property type="protein sequence ID" value="MFC4957108.1"/>
    <property type="molecule type" value="Genomic_DNA"/>
</dbReference>
<evidence type="ECO:0000256" key="2">
    <source>
        <dbReference type="ARBA" id="ARBA00022840"/>
    </source>
</evidence>
<name>A0ABV9UJP7_9ACTN</name>
<dbReference type="InterPro" id="IPR050206">
    <property type="entry name" value="FtsK/SpoIIIE/SftA"/>
</dbReference>
<dbReference type="InterPro" id="IPR003593">
    <property type="entry name" value="AAA+_ATPase"/>
</dbReference>
<dbReference type="PROSITE" id="PS50901">
    <property type="entry name" value="FTSK"/>
    <property type="match status" value="1"/>
</dbReference>
<accession>A0ABV9UJP7</accession>
<evidence type="ECO:0000256" key="1">
    <source>
        <dbReference type="ARBA" id="ARBA00022741"/>
    </source>
</evidence>
<evidence type="ECO:0000259" key="4">
    <source>
        <dbReference type="PROSITE" id="PS50901"/>
    </source>
</evidence>
<feature type="domain" description="FtsK" evidence="4">
    <location>
        <begin position="180"/>
        <end position="369"/>
    </location>
</feature>
<reference evidence="6" key="1">
    <citation type="journal article" date="2019" name="Int. J. Syst. Evol. Microbiol.">
        <title>The Global Catalogue of Microorganisms (GCM) 10K type strain sequencing project: providing services to taxonomists for standard genome sequencing and annotation.</title>
        <authorList>
            <consortium name="The Broad Institute Genomics Platform"/>
            <consortium name="The Broad Institute Genome Sequencing Center for Infectious Disease"/>
            <person name="Wu L."/>
            <person name="Ma J."/>
        </authorList>
    </citation>
    <scope>NUCLEOTIDE SEQUENCE [LARGE SCALE GENOMIC DNA]</scope>
    <source>
        <strain evidence="6">CCM 7224</strain>
    </source>
</reference>
<evidence type="ECO:0000256" key="3">
    <source>
        <dbReference type="PROSITE-ProRule" id="PRU00289"/>
    </source>
</evidence>
<dbReference type="Pfam" id="PF01580">
    <property type="entry name" value="FtsK_SpoIIIE"/>
    <property type="match status" value="2"/>
</dbReference>
<organism evidence="5 6">
    <name type="scientific">Streptomyces mauvecolor</name>
    <dbReference type="NCBI Taxonomy" id="58345"/>
    <lineage>
        <taxon>Bacteria</taxon>
        <taxon>Bacillati</taxon>
        <taxon>Actinomycetota</taxon>
        <taxon>Actinomycetes</taxon>
        <taxon>Kitasatosporales</taxon>
        <taxon>Streptomycetaceae</taxon>
        <taxon>Streptomyces</taxon>
    </lineage>
</organism>
<evidence type="ECO:0000313" key="6">
    <source>
        <dbReference type="Proteomes" id="UP001595834"/>
    </source>
</evidence>
<proteinExistence type="predicted"/>
<dbReference type="Proteomes" id="UP001595834">
    <property type="component" value="Unassembled WGS sequence"/>
</dbReference>
<comment type="caution">
    <text evidence="5">The sequence shown here is derived from an EMBL/GenBank/DDBJ whole genome shotgun (WGS) entry which is preliminary data.</text>
</comment>
<sequence length="443" mass="48482">MPASLIVWILTALILTAVLTQRWWEPRLAARGVDVNGWPLRWWIGGYPRVVLRMWFTWRRVCLLNGLSISNRGNMRRVGDIAVTGMVLRPKPPRMTFPMPTRGGLTVRVYMHPGQTPSPYLSAAHALEHAWRVYGVRVSSPARGQVLFKVTALDPLTGERPAHGGEELRLLQANVGRTEEDDIWLIDFRKVPHWLVTGATQSGKSTLLAALIRALSVQRVALVGIDCKGGMELGLFQNRFHLLATSRTEALGVLGTLVTEIETRMRACRTAGVRSIWDLHEIDRPAPVVVIVDELAELFLSDGSREARDETEQCAVNLLRLAQLGAALGVHLVLAGQRVGSDLGPRVTALRSQLGGRIAHRSHDEASAVMTLGDVNEDAVIVAQTISEDERGVAVVVSGGRWKRARSDLVGAADIAQIANTRGPQWPFLSGPVLEKEEGQAGG</sequence>
<keyword evidence="1 3" id="KW-0547">Nucleotide-binding</keyword>
<dbReference type="Gene3D" id="3.40.50.300">
    <property type="entry name" value="P-loop containing nucleotide triphosphate hydrolases"/>
    <property type="match status" value="1"/>
</dbReference>
<dbReference type="PANTHER" id="PTHR22683:SF41">
    <property type="entry name" value="DNA TRANSLOCASE FTSK"/>
    <property type="match status" value="1"/>
</dbReference>
<feature type="binding site" evidence="3">
    <location>
        <begin position="198"/>
        <end position="205"/>
    </location>
    <ligand>
        <name>ATP</name>
        <dbReference type="ChEBI" id="CHEBI:30616"/>
    </ligand>
</feature>
<dbReference type="PANTHER" id="PTHR22683">
    <property type="entry name" value="SPORULATION PROTEIN RELATED"/>
    <property type="match status" value="1"/>
</dbReference>
<keyword evidence="2 3" id="KW-0067">ATP-binding</keyword>
<dbReference type="InterPro" id="IPR027417">
    <property type="entry name" value="P-loop_NTPase"/>
</dbReference>